<protein>
    <submittedName>
        <fullName evidence="1">Uncharacterized protein</fullName>
    </submittedName>
</protein>
<comment type="caution">
    <text evidence="1">The sequence shown here is derived from an EMBL/GenBank/DDBJ whole genome shotgun (WGS) entry which is preliminary data.</text>
</comment>
<name>A0AAP0PXZ1_9MAGN</name>
<sequence length="111" mass="12037">METESDVEDFLVAFMARSSHSATPRRWREGSPQSTLCAMGSCLNEPSQVSTLPTSLPPRYCLSCLSSILSALLHHLCRALSLLRRLLLFSLSSSAAPLSPPPSPPSSLFSF</sequence>
<organism evidence="1 2">
    <name type="scientific">Stephania yunnanensis</name>
    <dbReference type="NCBI Taxonomy" id="152371"/>
    <lineage>
        <taxon>Eukaryota</taxon>
        <taxon>Viridiplantae</taxon>
        <taxon>Streptophyta</taxon>
        <taxon>Embryophyta</taxon>
        <taxon>Tracheophyta</taxon>
        <taxon>Spermatophyta</taxon>
        <taxon>Magnoliopsida</taxon>
        <taxon>Ranunculales</taxon>
        <taxon>Menispermaceae</taxon>
        <taxon>Menispermoideae</taxon>
        <taxon>Cissampelideae</taxon>
        <taxon>Stephania</taxon>
    </lineage>
</organism>
<dbReference type="AlphaFoldDB" id="A0AAP0PXZ1"/>
<proteinExistence type="predicted"/>
<evidence type="ECO:0000313" key="1">
    <source>
        <dbReference type="EMBL" id="KAK9160537.1"/>
    </source>
</evidence>
<gene>
    <name evidence="1" type="ORF">Syun_006878</name>
</gene>
<dbReference type="Proteomes" id="UP001420932">
    <property type="component" value="Unassembled WGS sequence"/>
</dbReference>
<accession>A0AAP0PXZ1</accession>
<keyword evidence="2" id="KW-1185">Reference proteome</keyword>
<dbReference type="EMBL" id="JBBNAF010000003">
    <property type="protein sequence ID" value="KAK9160537.1"/>
    <property type="molecule type" value="Genomic_DNA"/>
</dbReference>
<evidence type="ECO:0000313" key="2">
    <source>
        <dbReference type="Proteomes" id="UP001420932"/>
    </source>
</evidence>
<reference evidence="1 2" key="1">
    <citation type="submission" date="2024-01" db="EMBL/GenBank/DDBJ databases">
        <title>Genome assemblies of Stephania.</title>
        <authorList>
            <person name="Yang L."/>
        </authorList>
    </citation>
    <scope>NUCLEOTIDE SEQUENCE [LARGE SCALE GENOMIC DNA]</scope>
    <source>
        <strain evidence="1">YNDBR</strain>
        <tissue evidence="1">Leaf</tissue>
    </source>
</reference>